<comment type="caution">
    <text evidence="1">The sequence shown here is derived from an EMBL/GenBank/DDBJ whole genome shotgun (WGS) entry which is preliminary data.</text>
</comment>
<dbReference type="AlphaFoldDB" id="A0A5B7D3J3"/>
<dbReference type="Proteomes" id="UP000324222">
    <property type="component" value="Unassembled WGS sequence"/>
</dbReference>
<accession>A0A5B7D3J3</accession>
<keyword evidence="2" id="KW-1185">Reference proteome</keyword>
<proteinExistence type="predicted"/>
<evidence type="ECO:0000313" key="1">
    <source>
        <dbReference type="EMBL" id="MPC15885.1"/>
    </source>
</evidence>
<sequence length="78" mass="9023">MYRKAPTLHRHLALESRSKHVSNVSCWSQAVRARLFLSRFDLDKLVVKNIDIFPLVPLQIVLYQSAIVQTPSLSEENF</sequence>
<reference evidence="1 2" key="1">
    <citation type="submission" date="2019-05" db="EMBL/GenBank/DDBJ databases">
        <title>Another draft genome of Portunus trituberculatus and its Hox gene families provides insights of decapod evolution.</title>
        <authorList>
            <person name="Jeong J.-H."/>
            <person name="Song I."/>
            <person name="Kim S."/>
            <person name="Choi T."/>
            <person name="Kim D."/>
            <person name="Ryu S."/>
            <person name="Kim W."/>
        </authorList>
    </citation>
    <scope>NUCLEOTIDE SEQUENCE [LARGE SCALE GENOMIC DNA]</scope>
    <source>
        <tissue evidence="1">Muscle</tissue>
    </source>
</reference>
<dbReference type="EMBL" id="VSRR010000461">
    <property type="protein sequence ID" value="MPC15885.1"/>
    <property type="molecule type" value="Genomic_DNA"/>
</dbReference>
<evidence type="ECO:0000313" key="2">
    <source>
        <dbReference type="Proteomes" id="UP000324222"/>
    </source>
</evidence>
<protein>
    <submittedName>
        <fullName evidence="1">Uncharacterized protein</fullName>
    </submittedName>
</protein>
<name>A0A5B7D3J3_PORTR</name>
<organism evidence="1 2">
    <name type="scientific">Portunus trituberculatus</name>
    <name type="common">Swimming crab</name>
    <name type="synonym">Neptunus trituberculatus</name>
    <dbReference type="NCBI Taxonomy" id="210409"/>
    <lineage>
        <taxon>Eukaryota</taxon>
        <taxon>Metazoa</taxon>
        <taxon>Ecdysozoa</taxon>
        <taxon>Arthropoda</taxon>
        <taxon>Crustacea</taxon>
        <taxon>Multicrustacea</taxon>
        <taxon>Malacostraca</taxon>
        <taxon>Eumalacostraca</taxon>
        <taxon>Eucarida</taxon>
        <taxon>Decapoda</taxon>
        <taxon>Pleocyemata</taxon>
        <taxon>Brachyura</taxon>
        <taxon>Eubrachyura</taxon>
        <taxon>Portunoidea</taxon>
        <taxon>Portunidae</taxon>
        <taxon>Portuninae</taxon>
        <taxon>Portunus</taxon>
    </lineage>
</organism>
<gene>
    <name evidence="1" type="ORF">E2C01_008689</name>
</gene>